<feature type="region of interest" description="Disordered" evidence="1">
    <location>
        <begin position="55"/>
        <end position="78"/>
    </location>
</feature>
<evidence type="ECO:0000313" key="2">
    <source>
        <dbReference type="EMBL" id="GBL87988.1"/>
    </source>
</evidence>
<protein>
    <submittedName>
        <fullName evidence="2">Uncharacterized protein</fullName>
    </submittedName>
</protein>
<proteinExistence type="predicted"/>
<gene>
    <name evidence="2" type="ORF">AVEN_133665_1</name>
</gene>
<organism evidence="2 3">
    <name type="scientific">Araneus ventricosus</name>
    <name type="common">Orbweaver spider</name>
    <name type="synonym">Epeira ventricosa</name>
    <dbReference type="NCBI Taxonomy" id="182803"/>
    <lineage>
        <taxon>Eukaryota</taxon>
        <taxon>Metazoa</taxon>
        <taxon>Ecdysozoa</taxon>
        <taxon>Arthropoda</taxon>
        <taxon>Chelicerata</taxon>
        <taxon>Arachnida</taxon>
        <taxon>Araneae</taxon>
        <taxon>Araneomorphae</taxon>
        <taxon>Entelegynae</taxon>
        <taxon>Araneoidea</taxon>
        <taxon>Araneidae</taxon>
        <taxon>Araneus</taxon>
    </lineage>
</organism>
<dbReference type="AlphaFoldDB" id="A0A4Y2B7K4"/>
<dbReference type="EMBL" id="BGPR01000057">
    <property type="protein sequence ID" value="GBL87988.1"/>
    <property type="molecule type" value="Genomic_DNA"/>
</dbReference>
<name>A0A4Y2B7K4_ARAVE</name>
<evidence type="ECO:0000313" key="3">
    <source>
        <dbReference type="Proteomes" id="UP000499080"/>
    </source>
</evidence>
<evidence type="ECO:0000256" key="1">
    <source>
        <dbReference type="SAM" id="MobiDB-lite"/>
    </source>
</evidence>
<reference evidence="2 3" key="1">
    <citation type="journal article" date="2019" name="Sci. Rep.">
        <title>Orb-weaving spider Araneus ventricosus genome elucidates the spidroin gene catalogue.</title>
        <authorList>
            <person name="Kono N."/>
            <person name="Nakamura H."/>
            <person name="Ohtoshi R."/>
            <person name="Moran D.A.P."/>
            <person name="Shinohara A."/>
            <person name="Yoshida Y."/>
            <person name="Fujiwara M."/>
            <person name="Mori M."/>
            <person name="Tomita M."/>
            <person name="Arakawa K."/>
        </authorList>
    </citation>
    <scope>NUCLEOTIDE SEQUENCE [LARGE SCALE GENOMIC DNA]</scope>
</reference>
<comment type="caution">
    <text evidence="2">The sequence shown here is derived from an EMBL/GenBank/DDBJ whole genome shotgun (WGS) entry which is preliminary data.</text>
</comment>
<dbReference type="Proteomes" id="UP000499080">
    <property type="component" value="Unassembled WGS sequence"/>
</dbReference>
<sequence>MWTRFVQWVITCKRMMSFLKRTPQVFRLLMFEKATKIPFSMLRQPRILLHKSQTKNSRFLSSTSAVPSTDVPTHDSPTSDVQLIVLRCGPPVPASLETSS</sequence>
<accession>A0A4Y2B7K4</accession>
<keyword evidence="3" id="KW-1185">Reference proteome</keyword>